<dbReference type="AlphaFoldDB" id="A0AA39YAB8"/>
<dbReference type="EMBL" id="JAUJDW010000050">
    <property type="protein sequence ID" value="KAK0647400.1"/>
    <property type="molecule type" value="Genomic_DNA"/>
</dbReference>
<accession>A0AA39YAB8</accession>
<feature type="compositionally biased region" description="Low complexity" evidence="1">
    <location>
        <begin position="77"/>
        <end position="87"/>
    </location>
</feature>
<feature type="region of interest" description="Disordered" evidence="1">
    <location>
        <begin position="289"/>
        <end position="310"/>
    </location>
</feature>
<protein>
    <submittedName>
        <fullName evidence="2">Uncharacterized protein</fullName>
    </submittedName>
</protein>
<proteinExistence type="predicted"/>
<reference evidence="2" key="1">
    <citation type="submission" date="2023-06" db="EMBL/GenBank/DDBJ databases">
        <title>Multi-omics analyses reveal the molecular pathogenesis toolkit of Lasiodiplodia hormozganensis, a cross-kingdom pathogen.</title>
        <authorList>
            <person name="Felix C."/>
            <person name="Meneses R."/>
            <person name="Goncalves M.F.M."/>
            <person name="Tilleman L."/>
            <person name="Duarte A.S."/>
            <person name="Jorrin-Novo J.V."/>
            <person name="Van De Peer Y."/>
            <person name="Deforce D."/>
            <person name="Van Nieuwerburgh F."/>
            <person name="Esteves A.C."/>
            <person name="Alves A."/>
        </authorList>
    </citation>
    <scope>NUCLEOTIDE SEQUENCE</scope>
    <source>
        <strain evidence="2">CBS 339.90</strain>
    </source>
</reference>
<dbReference type="Proteomes" id="UP001175001">
    <property type="component" value="Unassembled WGS sequence"/>
</dbReference>
<feature type="region of interest" description="Disordered" evidence="1">
    <location>
        <begin position="77"/>
        <end position="97"/>
    </location>
</feature>
<organism evidence="2 3">
    <name type="scientific">Lasiodiplodia hormozganensis</name>
    <dbReference type="NCBI Taxonomy" id="869390"/>
    <lineage>
        <taxon>Eukaryota</taxon>
        <taxon>Fungi</taxon>
        <taxon>Dikarya</taxon>
        <taxon>Ascomycota</taxon>
        <taxon>Pezizomycotina</taxon>
        <taxon>Dothideomycetes</taxon>
        <taxon>Dothideomycetes incertae sedis</taxon>
        <taxon>Botryosphaeriales</taxon>
        <taxon>Botryosphaeriaceae</taxon>
        <taxon>Lasiodiplodia</taxon>
    </lineage>
</organism>
<evidence type="ECO:0000256" key="1">
    <source>
        <dbReference type="SAM" id="MobiDB-lite"/>
    </source>
</evidence>
<evidence type="ECO:0000313" key="3">
    <source>
        <dbReference type="Proteomes" id="UP001175001"/>
    </source>
</evidence>
<gene>
    <name evidence="2" type="ORF">DIS24_g7753</name>
</gene>
<sequence>MKSHLRKKDRLLRSADAADRALAKRTNTQWHLMITDESSFLIFLAGVACLRNTMSPCRQWQTDYLLLQQDLIRSIRSRMPSPSPRGSSTDDDDSSTEKPPIPYIFAVAALGAAGAVFSDLPAALLHLRGARELVRLRGGISSFDGNVLAWRAVTWCEWLVCAACDLYPTITPPAPPALGETPVYPREFVEEVRAVQGRTRGRLALCGVGSGGRGEASRRGASRMRRLDGVFEALTLVSRATTGERWRRVFQAGGPEKDAVAVVLDWVGNVLLVEVVRLVRGDRRDGDDAVEVVGDGEDDGEGAGEEGMDGDEGEGWVYAVLLHAANAYLCATLSEIPAISALNLVYLRRLRSALEGAIKGSNMQQWRGNSSGAEALDATTLMWVLVVGWFLAEKTQAPGKAEFWFWFEARILDLFSVMRIDEDQAAEMVEDFPATDLFRTKWRWLFLQEKFRGLH</sequence>
<keyword evidence="3" id="KW-1185">Reference proteome</keyword>
<evidence type="ECO:0000313" key="2">
    <source>
        <dbReference type="EMBL" id="KAK0647400.1"/>
    </source>
</evidence>
<comment type="caution">
    <text evidence="2">The sequence shown here is derived from an EMBL/GenBank/DDBJ whole genome shotgun (WGS) entry which is preliminary data.</text>
</comment>
<name>A0AA39YAB8_9PEZI</name>